<keyword evidence="2" id="KW-1185">Reference proteome</keyword>
<evidence type="ECO:0000313" key="2">
    <source>
        <dbReference type="Proteomes" id="UP000032352"/>
    </source>
</evidence>
<organism evidence="1 2">
    <name type="scientific">Thalassomonas viridans</name>
    <dbReference type="NCBI Taxonomy" id="137584"/>
    <lineage>
        <taxon>Bacteria</taxon>
        <taxon>Pseudomonadati</taxon>
        <taxon>Pseudomonadota</taxon>
        <taxon>Gammaproteobacteria</taxon>
        <taxon>Alteromonadales</taxon>
        <taxon>Colwelliaceae</taxon>
        <taxon>Thalassomonas</taxon>
    </lineage>
</organism>
<name>A0AAE9Z0T8_9GAMM</name>
<accession>A0AAE9Z0T8</accession>
<dbReference type="NCBIfam" id="TIGR02450">
    <property type="entry name" value="TIGR02450 family Trp-rich protein"/>
    <property type="match status" value="1"/>
</dbReference>
<dbReference type="AlphaFoldDB" id="A0AAE9Z0T8"/>
<proteinExistence type="predicted"/>
<sequence>MNQVSPKTLLHSKWTKVAVVNKEKHFVVTAVEFDEDNKVSSCQVQAVINDNEYILDWRELKNSTVWRQGWQ</sequence>
<dbReference type="Proteomes" id="UP000032352">
    <property type="component" value="Chromosome"/>
</dbReference>
<evidence type="ECO:0000313" key="1">
    <source>
        <dbReference type="EMBL" id="WDE04736.1"/>
    </source>
</evidence>
<dbReference type="InterPro" id="IPR012663">
    <property type="entry name" value="CHP02450_Tryp"/>
</dbReference>
<dbReference type="EMBL" id="CP059733">
    <property type="protein sequence ID" value="WDE04736.1"/>
    <property type="molecule type" value="Genomic_DNA"/>
</dbReference>
<reference evidence="1 2" key="1">
    <citation type="journal article" date="2015" name="Genome Announc.">
        <title>Draft Genome Sequences of Marine Isolates of Thalassomonas viridans and Thalassomonas actiniarum.</title>
        <authorList>
            <person name="Olonade I."/>
            <person name="van Zyl L.J."/>
            <person name="Trindade M."/>
        </authorList>
    </citation>
    <scope>NUCLEOTIDE SEQUENCE [LARGE SCALE GENOMIC DNA]</scope>
    <source>
        <strain evidence="1 2">XOM25</strain>
    </source>
</reference>
<dbReference type="RefSeq" id="WP_044842869.1">
    <property type="nucleotide sequence ID" value="NZ_CP059733.1"/>
</dbReference>
<dbReference type="Pfam" id="PF09493">
    <property type="entry name" value="DUF2389"/>
    <property type="match status" value="1"/>
</dbReference>
<reference evidence="1 2" key="2">
    <citation type="journal article" date="2022" name="Mar. Drugs">
        <title>Bioassay-Guided Fractionation Leads to the Detection of Cholic Acid Generated by the Rare Thalassomonas sp.</title>
        <authorList>
            <person name="Pheiffer F."/>
            <person name="Schneider Y.K."/>
            <person name="Hansen E.H."/>
            <person name="Andersen J.H."/>
            <person name="Isaksson J."/>
            <person name="Busche T."/>
            <person name="R C."/>
            <person name="Kalinowski J."/>
            <person name="Zyl L.V."/>
            <person name="Trindade M."/>
        </authorList>
    </citation>
    <scope>NUCLEOTIDE SEQUENCE [LARGE SCALE GENOMIC DNA]</scope>
    <source>
        <strain evidence="1 2">XOM25</strain>
    </source>
</reference>
<dbReference type="KEGG" id="tvd:SG34_026025"/>
<gene>
    <name evidence="1" type="ORF">SG34_026025</name>
</gene>
<protein>
    <submittedName>
        <fullName evidence="1">TIGR02450 family Trp-rich protein</fullName>
    </submittedName>
</protein>